<accession>A0A084W5P4</accession>
<evidence type="ECO:0000313" key="3">
    <source>
        <dbReference type="EnsemblMetazoa" id="ASIC013485-PA"/>
    </source>
</evidence>
<protein>
    <submittedName>
        <fullName evidence="2 3">Voltage-dependent calcium channel type D subunit alpha-1-like protein</fullName>
    </submittedName>
</protein>
<proteinExistence type="predicted"/>
<evidence type="ECO:0000313" key="4">
    <source>
        <dbReference type="Proteomes" id="UP000030765"/>
    </source>
</evidence>
<dbReference type="EnsemblMetazoa" id="ASIC013485-RA">
    <property type="protein sequence ID" value="ASIC013485-PA"/>
    <property type="gene ID" value="ASIC013485"/>
</dbReference>
<evidence type="ECO:0000313" key="2">
    <source>
        <dbReference type="EMBL" id="KFB45538.1"/>
    </source>
</evidence>
<keyword evidence="4" id="KW-1185">Reference proteome</keyword>
<gene>
    <name evidence="2" type="ORF">ZHAS_00013485</name>
</gene>
<feature type="compositionally biased region" description="Low complexity" evidence="1">
    <location>
        <begin position="32"/>
        <end position="48"/>
    </location>
</feature>
<organism evidence="2">
    <name type="scientific">Anopheles sinensis</name>
    <name type="common">Mosquito</name>
    <dbReference type="NCBI Taxonomy" id="74873"/>
    <lineage>
        <taxon>Eukaryota</taxon>
        <taxon>Metazoa</taxon>
        <taxon>Ecdysozoa</taxon>
        <taxon>Arthropoda</taxon>
        <taxon>Hexapoda</taxon>
        <taxon>Insecta</taxon>
        <taxon>Pterygota</taxon>
        <taxon>Neoptera</taxon>
        <taxon>Endopterygota</taxon>
        <taxon>Diptera</taxon>
        <taxon>Nematocera</taxon>
        <taxon>Culicoidea</taxon>
        <taxon>Culicidae</taxon>
        <taxon>Anophelinae</taxon>
        <taxon>Anopheles</taxon>
    </lineage>
</organism>
<name>A0A084W5P4_ANOSI</name>
<dbReference type="EMBL" id="KE525304">
    <property type="protein sequence ID" value="KFB45538.1"/>
    <property type="molecule type" value="Genomic_DNA"/>
</dbReference>
<reference evidence="2 4" key="1">
    <citation type="journal article" date="2014" name="BMC Genomics">
        <title>Genome sequence of Anopheles sinensis provides insight into genetics basis of mosquito competence for malaria parasites.</title>
        <authorList>
            <person name="Zhou D."/>
            <person name="Zhang D."/>
            <person name="Ding G."/>
            <person name="Shi L."/>
            <person name="Hou Q."/>
            <person name="Ye Y."/>
            <person name="Xu Y."/>
            <person name="Zhou H."/>
            <person name="Xiong C."/>
            <person name="Li S."/>
            <person name="Yu J."/>
            <person name="Hong S."/>
            <person name="Yu X."/>
            <person name="Zou P."/>
            <person name="Chen C."/>
            <person name="Chang X."/>
            <person name="Wang W."/>
            <person name="Lv Y."/>
            <person name="Sun Y."/>
            <person name="Ma L."/>
            <person name="Shen B."/>
            <person name="Zhu C."/>
        </authorList>
    </citation>
    <scope>NUCLEOTIDE SEQUENCE [LARGE SCALE GENOMIC DNA]</scope>
</reference>
<dbReference type="OrthoDB" id="431720at2759"/>
<dbReference type="EMBL" id="ATLV01020678">
    <property type="status" value="NOT_ANNOTATED_CDS"/>
    <property type="molecule type" value="Genomic_DNA"/>
</dbReference>
<dbReference type="VEuPathDB" id="VectorBase:ASIS002275"/>
<evidence type="ECO:0000256" key="1">
    <source>
        <dbReference type="SAM" id="MobiDB-lite"/>
    </source>
</evidence>
<reference evidence="3" key="2">
    <citation type="submission" date="2020-05" db="UniProtKB">
        <authorList>
            <consortium name="EnsemblMetazoa"/>
        </authorList>
    </citation>
    <scope>IDENTIFICATION</scope>
</reference>
<sequence>MNENPPKPMATAATTGVSAAGATASPPPAPPAAASGVEDGAAADGTGANNQPKRTPRRPGKVQPERPKRVFYCLTDKNPLRVVCTKVVEWKYV</sequence>
<dbReference type="AlphaFoldDB" id="A0A084W5P4"/>
<dbReference type="STRING" id="74873.A0A084W5P4"/>
<feature type="region of interest" description="Disordered" evidence="1">
    <location>
        <begin position="1"/>
        <end position="68"/>
    </location>
</feature>
<dbReference type="Proteomes" id="UP000030765">
    <property type="component" value="Unassembled WGS sequence"/>
</dbReference>
<feature type="compositionally biased region" description="Low complexity" evidence="1">
    <location>
        <begin position="10"/>
        <end position="24"/>
    </location>
</feature>
<dbReference type="VEuPathDB" id="VectorBase:ASIC013485"/>